<sequence>MFFYIKNLMIFSAIFIIGLNGCGGSSNNTSTANGDKSTSIINGIAQLGNLANANVTIYKIEDNGTVTPLWNEITSSGTTLNEIGKFKLHIDNLNDNTFYLYKVKGGKDWDANDTGVMDTNYTINRGIIRSIAKGSDIKIAANNFSVSYATELLYEKVAIALKRNFNKTTFQALLNNETTQIIKDINGDNVIDMQDILTFNPVNDKNRLTDDITKLKLEEIIHAIHNGKTPILSNISNILSSYNTAGYAFNVTLSNDGKKAYVADDTNGLVIINVSDPANPTLLGSYDTTGGARAVTLSNDGKKAYVADRNDGLVIIDVSDPTNPTLLGSYNTAGDAFDVILSNDGTKAYVSDYTNGLVIIDVSDSANPTLLGSYDTAGGALASTLSSDGTKAYVSDYTNGLVIIDVSDPTNPTLLGSYDTAGNANGIILSNDGTKAYIADDTDGLVIIDVSDSTNPTLLGSYDTNYHAAKVTLSNDGTKAYVGDNGDGVIVIDVSNSFSPTLVSSYDTVGNARGIILSNDGTKIYVADDNDGLVIIDLTLFD</sequence>
<keyword evidence="1" id="KW-0560">Oxidoreductase</keyword>
<dbReference type="InterPro" id="IPR018247">
    <property type="entry name" value="EF_Hand_1_Ca_BS"/>
</dbReference>
<dbReference type="InterPro" id="IPR011048">
    <property type="entry name" value="Haem_d1_sf"/>
</dbReference>
<dbReference type="GO" id="GO:0003938">
    <property type="term" value="F:IMP dehydrogenase activity"/>
    <property type="evidence" value="ECO:0007669"/>
    <property type="project" value="UniProtKB-EC"/>
</dbReference>
<gene>
    <name evidence="1" type="ORF">MNB_SM-3-419</name>
</gene>
<dbReference type="PROSITE" id="PS00018">
    <property type="entry name" value="EF_HAND_1"/>
    <property type="match status" value="1"/>
</dbReference>
<dbReference type="PANTHER" id="PTHR47197">
    <property type="entry name" value="PROTEIN NIRF"/>
    <property type="match status" value="1"/>
</dbReference>
<reference evidence="1" key="1">
    <citation type="submission" date="2016-10" db="EMBL/GenBank/DDBJ databases">
        <authorList>
            <person name="de Groot N.N."/>
        </authorList>
    </citation>
    <scope>NUCLEOTIDE SEQUENCE</scope>
</reference>
<dbReference type="Gene3D" id="2.130.10.10">
    <property type="entry name" value="YVTN repeat-like/Quinoprotein amine dehydrogenase"/>
    <property type="match status" value="2"/>
</dbReference>
<dbReference type="EC" id="1.1.1.205" evidence="1"/>
<name>A0A1W1D1Y8_9ZZZZ</name>
<dbReference type="InterPro" id="IPR013211">
    <property type="entry name" value="LVIVD"/>
</dbReference>
<dbReference type="SUPFAM" id="SSF51004">
    <property type="entry name" value="C-terminal (heme d1) domain of cytochrome cd1-nitrite reductase"/>
    <property type="match status" value="1"/>
</dbReference>
<dbReference type="AlphaFoldDB" id="A0A1W1D1Y8"/>
<protein>
    <submittedName>
        <fullName evidence="1">Inosine-5'-monophosphate dehydrogenase</fullName>
        <ecNumber evidence="1">1.1.1.205</ecNumber>
    </submittedName>
</protein>
<accession>A0A1W1D1Y8</accession>
<proteinExistence type="predicted"/>
<organism evidence="1">
    <name type="scientific">hydrothermal vent metagenome</name>
    <dbReference type="NCBI Taxonomy" id="652676"/>
    <lineage>
        <taxon>unclassified sequences</taxon>
        <taxon>metagenomes</taxon>
        <taxon>ecological metagenomes</taxon>
    </lineage>
</organism>
<evidence type="ECO:0000313" key="1">
    <source>
        <dbReference type="EMBL" id="SFV74530.1"/>
    </source>
</evidence>
<dbReference type="PANTHER" id="PTHR47197:SF3">
    <property type="entry name" value="DIHYDRO-HEME D1 DEHYDROGENASE"/>
    <property type="match status" value="1"/>
</dbReference>
<dbReference type="EMBL" id="FPHP01000002">
    <property type="protein sequence ID" value="SFV74530.1"/>
    <property type="molecule type" value="Genomic_DNA"/>
</dbReference>
<dbReference type="InterPro" id="IPR051200">
    <property type="entry name" value="Host-pathogen_enzymatic-act"/>
</dbReference>
<dbReference type="InterPro" id="IPR015943">
    <property type="entry name" value="WD40/YVTN_repeat-like_dom_sf"/>
</dbReference>
<dbReference type="Pfam" id="PF08309">
    <property type="entry name" value="LVIVD"/>
    <property type="match status" value="7"/>
</dbReference>